<dbReference type="AlphaFoldDB" id="A0A2I5TBZ3"/>
<reference evidence="1 4" key="3">
    <citation type="submission" date="2017-11" db="EMBL/GenBank/DDBJ databases">
        <title>Complete genome sequence of Serratia sp. ATCC 39006 LacA.</title>
        <authorList>
            <person name="Hampton H.G."/>
            <person name="Jackson S.A."/>
            <person name="Jauregui R."/>
            <person name="Poulter G.T.M."/>
            <person name="Salmond G.P.C."/>
            <person name="Fineran P.C."/>
        </authorList>
    </citation>
    <scope>NUCLEOTIDE SEQUENCE [LARGE SCALE GENOMIC DNA]</scope>
    <source>
        <strain evidence="1 4">ATCC 39006</strain>
    </source>
</reference>
<dbReference type="STRING" id="104623.Ser39006_01283"/>
<dbReference type="RefSeq" id="WP_021014553.1">
    <property type="nucleotide sequence ID" value="NZ_CP025084.1"/>
</dbReference>
<accession>A0A2I5TBZ3</accession>
<dbReference type="EMBL" id="CP025084">
    <property type="protein sequence ID" value="AUH06395.1"/>
    <property type="molecule type" value="Genomic_DNA"/>
</dbReference>
<dbReference type="KEGG" id="serq:CWC46_21130"/>
<dbReference type="Proteomes" id="UP000233778">
    <property type="component" value="Chromosome"/>
</dbReference>
<gene>
    <name evidence="1" type="ORF">CWC46_21130</name>
    <name evidence="2" type="ORF">Ser39006_021125</name>
</gene>
<evidence type="ECO:0000313" key="1">
    <source>
        <dbReference type="EMBL" id="AUH02074.1"/>
    </source>
</evidence>
<keyword evidence="3" id="KW-1185">Reference proteome</keyword>
<protein>
    <submittedName>
        <fullName evidence="2">Uncharacterized protein</fullName>
    </submittedName>
</protein>
<organism evidence="2 3">
    <name type="scientific">Serratia sp. (strain ATCC 39006)</name>
    <name type="common">Prodigiosinella confusarubida</name>
    <dbReference type="NCBI Taxonomy" id="104623"/>
    <lineage>
        <taxon>Bacteria</taxon>
        <taxon>Pseudomonadati</taxon>
        <taxon>Pseudomonadota</taxon>
        <taxon>Gammaproteobacteria</taxon>
        <taxon>Enterobacterales</taxon>
        <taxon>Pectobacteriaceae</taxon>
        <taxon>Prodigiosinella</taxon>
    </lineage>
</organism>
<evidence type="ECO:0000313" key="2">
    <source>
        <dbReference type="EMBL" id="AUH06395.1"/>
    </source>
</evidence>
<reference evidence="2 3" key="1">
    <citation type="journal article" date="2013" name="Genome Announc.">
        <title>Draft genome sequence of Serratia sp. strain ATCC 39006, a model bacterium for analysis of the biosynthesis and regulation of prodigiosin, a carbapenem, and gas vesicles.</title>
        <authorList>
            <person name="Fineran P.C."/>
            <person name="Iglesias Cans M.C."/>
            <person name="Ramsay J.P."/>
            <person name="Wilf N.M."/>
            <person name="Cossyleon D."/>
            <person name="McNeil M.B."/>
            <person name="Williamson N.R."/>
            <person name="Monson R.E."/>
            <person name="Becher S.A."/>
            <person name="Stanton J.A."/>
            <person name="Brugger K."/>
            <person name="Brown S.D."/>
            <person name="Salmond G.P."/>
        </authorList>
    </citation>
    <scope>NUCLEOTIDE SEQUENCE [LARGE SCALE GENOMIC DNA]</scope>
    <source>
        <strain evidence="2">ATCC 39006</strain>
        <strain evidence="3">ATCC 39006 / SC 11482</strain>
    </source>
</reference>
<name>A0A2I5TBZ3_SERS3</name>
<sequence length="131" mass="15346">MNESESNLIHEIKERIYLFWNENKRPYLISSLGSHFKSIKDIIGDKKTLEWIKEHLDVLDAYIYRDENRKEYVGLIPNGEDFKKDQVNKEKNNLSSRDATINFFIALGGLSKEDREKITIPVDVLTKLMGK</sequence>
<dbReference type="EMBL" id="CP025085">
    <property type="protein sequence ID" value="AUH02074.1"/>
    <property type="molecule type" value="Genomic_DNA"/>
</dbReference>
<evidence type="ECO:0000313" key="3">
    <source>
        <dbReference type="Proteomes" id="UP000017700"/>
    </source>
</evidence>
<reference evidence="2" key="4">
    <citation type="submission" date="2017-11" db="EMBL/GenBank/DDBJ databases">
        <title>Complete genome sequence of Serratia sp. ATCC 39006.</title>
        <authorList>
            <person name="Hampton H.G."/>
            <person name="Jackson S.A."/>
            <person name="Jauregui R."/>
            <person name="Poulter G.T.M."/>
            <person name="Salmond G.P.C."/>
            <person name="Fineran P.C."/>
        </authorList>
    </citation>
    <scope>NUCLEOTIDE SEQUENCE</scope>
    <source>
        <strain evidence="2">ATCC 39006</strain>
    </source>
</reference>
<dbReference type="Proteomes" id="UP000017700">
    <property type="component" value="Chromosome"/>
</dbReference>
<dbReference type="OrthoDB" id="9973378at2"/>
<proteinExistence type="predicted"/>
<evidence type="ECO:0000313" key="4">
    <source>
        <dbReference type="Proteomes" id="UP000233778"/>
    </source>
</evidence>
<reference evidence="2" key="2">
    <citation type="submission" date="2013-09" db="EMBL/GenBank/DDBJ databases">
        <authorList>
            <person name="Wang G."/>
            <person name="Yang Y."/>
            <person name="Su Y."/>
        </authorList>
    </citation>
    <scope>NUCLEOTIDE SEQUENCE</scope>
    <source>
        <strain evidence="2">ATCC 39006</strain>
    </source>
</reference>
<dbReference type="KEGG" id="sera:Ser39006_021125"/>